<evidence type="ECO:0008006" key="3">
    <source>
        <dbReference type="Google" id="ProtNLM"/>
    </source>
</evidence>
<protein>
    <recommendedName>
        <fullName evidence="3">DUF192 domain-containing protein</fullName>
    </recommendedName>
</protein>
<evidence type="ECO:0000313" key="1">
    <source>
        <dbReference type="EMBL" id="OJJ26499.1"/>
    </source>
</evidence>
<dbReference type="Proteomes" id="UP000183940">
    <property type="component" value="Unassembled WGS sequence"/>
</dbReference>
<dbReference type="AlphaFoldDB" id="A0A1L9QV25"/>
<keyword evidence="2" id="KW-1185">Reference proteome</keyword>
<dbReference type="STRING" id="1925591.BI308_06385"/>
<proteinExistence type="predicted"/>
<accession>A0A1L9QV25</accession>
<dbReference type="PANTHER" id="PTHR37953">
    <property type="entry name" value="UPF0127 PROTEIN MJ1496"/>
    <property type="match status" value="1"/>
</dbReference>
<organism evidence="1 2">
    <name type="scientific">Roseofilum reptotaenium AO1-A</name>
    <dbReference type="NCBI Taxonomy" id="1925591"/>
    <lineage>
        <taxon>Bacteria</taxon>
        <taxon>Bacillati</taxon>
        <taxon>Cyanobacteriota</taxon>
        <taxon>Cyanophyceae</taxon>
        <taxon>Desertifilales</taxon>
        <taxon>Desertifilaceae</taxon>
        <taxon>Roseofilum</taxon>
    </lineage>
</organism>
<comment type="caution">
    <text evidence="1">The sequence shown here is derived from an EMBL/GenBank/DDBJ whole genome shotgun (WGS) entry which is preliminary data.</text>
</comment>
<name>A0A1L9QV25_9CYAN</name>
<dbReference type="EMBL" id="MLAW01000007">
    <property type="protein sequence ID" value="OJJ26499.1"/>
    <property type="molecule type" value="Genomic_DNA"/>
</dbReference>
<gene>
    <name evidence="1" type="ORF">BI308_06385</name>
</gene>
<dbReference type="InterPro" id="IPR003795">
    <property type="entry name" value="DUF192"/>
</dbReference>
<evidence type="ECO:0000313" key="2">
    <source>
        <dbReference type="Proteomes" id="UP000183940"/>
    </source>
</evidence>
<dbReference type="Gene3D" id="2.60.120.1140">
    <property type="entry name" value="Protein of unknown function DUF192"/>
    <property type="match status" value="1"/>
</dbReference>
<dbReference type="PANTHER" id="PTHR37953:SF1">
    <property type="entry name" value="UPF0127 PROTEIN MJ1496"/>
    <property type="match status" value="1"/>
</dbReference>
<dbReference type="InterPro" id="IPR038695">
    <property type="entry name" value="Saro_0823-like_sf"/>
</dbReference>
<reference evidence="1" key="1">
    <citation type="submission" date="2016-10" db="EMBL/GenBank/DDBJ databases">
        <title>CRISPR-Cas defence system in Roseofilum reptotaenium: evidence of a bacteriophage-cyanobacterium arms race in the coral black band disease.</title>
        <authorList>
            <person name="Buerger P."/>
            <person name="Wood-Charlson E.M."/>
            <person name="Weynberg K.D."/>
            <person name="Willis B."/>
            <person name="Van Oppen M.J."/>
        </authorList>
    </citation>
    <scope>NUCLEOTIDE SEQUENCE [LARGE SCALE GENOMIC DNA]</scope>
    <source>
        <strain evidence="1">AO1-A</strain>
    </source>
</reference>
<sequence>MIGCAGSTAPPLAVDPISEENFKGQQLEVSAQVAIAGEIIELEVARTREQQALGLMYRPALPDNRGMLFPFADSRLLTFWMKNVPVPLDMIFLLDGEVKAIAASVPPCNTASCPVYGPNEPVNQVIELRSGRAAELGLQVGDRLEIQFLDSL</sequence>
<dbReference type="Pfam" id="PF02643">
    <property type="entry name" value="DUF192"/>
    <property type="match status" value="1"/>
</dbReference>